<evidence type="ECO:0000259" key="5">
    <source>
        <dbReference type="PROSITE" id="PS50209"/>
    </source>
</evidence>
<dbReference type="CDD" id="cd01671">
    <property type="entry name" value="CARD"/>
    <property type="match status" value="1"/>
</dbReference>
<evidence type="ECO:0000256" key="2">
    <source>
        <dbReference type="ARBA" id="ARBA00022703"/>
    </source>
</evidence>
<dbReference type="InterPro" id="IPR041452">
    <property type="entry name" value="APAF1_C"/>
</dbReference>
<gene>
    <name evidence="6" type="primary">apaf1</name>
    <name evidence="6" type="ORF">CDAR_314141</name>
</gene>
<dbReference type="EMBL" id="BPLQ01003580">
    <property type="protein sequence ID" value="GIY01396.1"/>
    <property type="molecule type" value="Genomic_DNA"/>
</dbReference>
<dbReference type="Pfam" id="PF00400">
    <property type="entry name" value="WD40"/>
    <property type="match status" value="5"/>
</dbReference>
<dbReference type="PANTHER" id="PTHR22845">
    <property type="entry name" value="APOPTOTIC PROTEASE-ACTIVATING FACTOR 1"/>
    <property type="match status" value="1"/>
</dbReference>
<dbReference type="InterPro" id="IPR048975">
    <property type="entry name" value="WHD_APAF1"/>
</dbReference>
<dbReference type="SUPFAM" id="SSF50978">
    <property type="entry name" value="WD40 repeat-like"/>
    <property type="match status" value="2"/>
</dbReference>
<dbReference type="GO" id="GO:0006915">
    <property type="term" value="P:apoptotic process"/>
    <property type="evidence" value="ECO:0007669"/>
    <property type="project" value="UniProtKB-KW"/>
</dbReference>
<reference evidence="6 7" key="1">
    <citation type="submission" date="2021-06" db="EMBL/GenBank/DDBJ databases">
        <title>Caerostris darwini draft genome.</title>
        <authorList>
            <person name="Kono N."/>
            <person name="Arakawa K."/>
        </authorList>
    </citation>
    <scope>NUCLEOTIDE SEQUENCE [LARGE SCALE GENOMIC DNA]</scope>
</reference>
<dbReference type="SUPFAM" id="SSF47986">
    <property type="entry name" value="DEATH domain"/>
    <property type="match status" value="1"/>
</dbReference>
<proteinExistence type="predicted"/>
<evidence type="ECO:0000256" key="3">
    <source>
        <dbReference type="ARBA" id="ARBA00022737"/>
    </source>
</evidence>
<dbReference type="SUPFAM" id="SSF52540">
    <property type="entry name" value="P-loop containing nucleoside triphosphate hydrolases"/>
    <property type="match status" value="1"/>
</dbReference>
<name>A0AAV4PWV9_9ARAC</name>
<dbReference type="InterPro" id="IPR027417">
    <property type="entry name" value="P-loop_NTPase"/>
</dbReference>
<feature type="repeat" description="WD" evidence="4">
    <location>
        <begin position="1139"/>
        <end position="1181"/>
    </location>
</feature>
<dbReference type="Proteomes" id="UP001054837">
    <property type="component" value="Unassembled WGS sequence"/>
</dbReference>
<dbReference type="Pfam" id="PF17908">
    <property type="entry name" value="APAF1_C"/>
    <property type="match status" value="1"/>
</dbReference>
<dbReference type="InterPro" id="IPR042197">
    <property type="entry name" value="Apaf_helical"/>
</dbReference>
<evidence type="ECO:0000256" key="4">
    <source>
        <dbReference type="PROSITE-ProRule" id="PRU00221"/>
    </source>
</evidence>
<keyword evidence="3" id="KW-0677">Repeat</keyword>
<dbReference type="InterPro" id="IPR001680">
    <property type="entry name" value="WD40_rpt"/>
</dbReference>
<keyword evidence="7" id="KW-1185">Reference proteome</keyword>
<dbReference type="Pfam" id="PF21296">
    <property type="entry name" value="WHD_APAF1"/>
    <property type="match status" value="1"/>
</dbReference>
<dbReference type="Gene3D" id="1.25.40.370">
    <property type="match status" value="1"/>
</dbReference>
<comment type="caution">
    <text evidence="6">The sequence shown here is derived from an EMBL/GenBank/DDBJ whole genome shotgun (WGS) entry which is preliminary data.</text>
</comment>
<dbReference type="PANTHER" id="PTHR22845:SF5">
    <property type="entry name" value="APOPTOTIC PROTEASE-ACTIVATING FACTOR 1"/>
    <property type="match status" value="1"/>
</dbReference>
<organism evidence="6 7">
    <name type="scientific">Caerostris darwini</name>
    <dbReference type="NCBI Taxonomy" id="1538125"/>
    <lineage>
        <taxon>Eukaryota</taxon>
        <taxon>Metazoa</taxon>
        <taxon>Ecdysozoa</taxon>
        <taxon>Arthropoda</taxon>
        <taxon>Chelicerata</taxon>
        <taxon>Arachnida</taxon>
        <taxon>Araneae</taxon>
        <taxon>Araneomorphae</taxon>
        <taxon>Entelegynae</taxon>
        <taxon>Araneoidea</taxon>
        <taxon>Araneidae</taxon>
        <taxon>Caerostris</taxon>
    </lineage>
</organism>
<dbReference type="InterPro" id="IPR036388">
    <property type="entry name" value="WH-like_DNA-bd_sf"/>
</dbReference>
<dbReference type="Gene3D" id="3.40.50.300">
    <property type="entry name" value="P-loop containing nucleotide triphosphate hydrolases"/>
    <property type="match status" value="1"/>
</dbReference>
<dbReference type="Gene3D" id="1.10.8.430">
    <property type="entry name" value="Helical domain of apoptotic protease-activating factors"/>
    <property type="match status" value="1"/>
</dbReference>
<dbReference type="Pfam" id="PF00931">
    <property type="entry name" value="NB-ARC"/>
    <property type="match status" value="1"/>
</dbReference>
<keyword evidence="6" id="KW-0645">Protease</keyword>
<keyword evidence="1 4" id="KW-0853">WD repeat</keyword>
<sequence length="1307" mass="149774">MAMKQKLWSEKQAFKDDLRPKYILSALVNNEVITSEDRERILEYTYPPEQVEKLVSILMDKSELQLNDFIKVLEEEDESGCRPYPWLAKKLKITKYLSDKVNKILIKGNVPFQINHLLPRNEKLEIIRDKLDKAADNNKRHWVVLHGPIGSGKSVLAAEAVRDTKLIEKCFSDGVYWLPIGNIKGDNAIKNKIKNLFELMELKTDFPTDASCSVLNAKLKKEVLGMGCILLILDDVFNTNIIEAFDIGCPILVTTKILNSVSRISDYTSLVPCGNDLKNDEILFILSRYVNCEKYQLPKVVDEISEKCIKSPLFTCLIGSYMADIGNNERKWGDLNKKLIDQGILKTVRKRNPSGDTGNEYECEDYAKVVNIFLEQIRDWKEYKEYYLDFLIFQRYINVTNKVLEILWDSEEIVENMMTPLSNGCLVDMEYKNEEKISCYFIHEIFLLALEKHIEHTDDIQKRHKKLVEKILKFCELPDGSYDWKKLPEHYIPFTFGYHLYEAGDRTLFEKFYLDLKLLEQLIHLNKNQVETVISNFFYYENDEAEMFKSFLKRNKIALMKGNDIIQLALFEPNDSIVYKKAKDYASTINNAKYFDWYNKEGNNPSLFSCRTVKDFVGIKHAVFNNDASLIAVVGKSFVTIQEKDSGEKLQLYMKNKESRPKINKEIGPKENEKVMPKKNKKIRPVIKYCSFNSKANFLVVACGSEVKIFKIGESLTSSGEFSKKRLSIPNIQKSNKPELLDIDKSIVSFNEHNSEVVCCSYSHDDLHIISSDSSEKTYVWEVCTEPKPYWLIKHSIQNPYSKKDLRFSCFSNNKKSFAAAFDDTIRLYDFKSGKLTDIIPLNNCIKTFVFSFDDSHIFSVYDSIISTWTEETKTVKFKDICPSKAFVICSCCASPDGKYIACGTSSGSIFIISVKFQFIVNRFNGHNDAFVTNVMFTRDSKSLFSVSSNQCIIHDVSFLKDEQYRNIEGNLSVQMRENGQEIVVVTSDFFNCIEVRKGLEGRLDVKSNPEEDNITSCSLSPDCSEVVYGMKSGFVKVFNIATQISLELSPNHSKQVTYILHSKYNSIFFTCSEDKTIKAWERGSNLFTLIGHRDAIVMCTEFKDSDGSPLLLSCSKDGTLRAWKISDSTLNERCLYTTEGHGNQVVTFCDVSPCENYIASSSVDGTVKVWRAENGQSVKSFPMEEENICVRCCKFLHSSEVLIAGLDNGKIVFCHFSGKQVLTKLENPHESIVHRIMTAPKNDSPNEPLFLSISNDIKLWCRRGQLLHTILLPSSSNVRPSIWASDNFNILIVIFNTNLYILKMIK</sequence>
<dbReference type="InterPro" id="IPR011029">
    <property type="entry name" value="DEATH-like_dom_sf"/>
</dbReference>
<feature type="domain" description="CARD" evidence="5">
    <location>
        <begin position="1"/>
        <end position="78"/>
    </location>
</feature>
<feature type="repeat" description="WD" evidence="4">
    <location>
        <begin position="1050"/>
        <end position="1082"/>
    </location>
</feature>
<dbReference type="PROSITE" id="PS50082">
    <property type="entry name" value="WD_REPEATS_2"/>
    <property type="match status" value="2"/>
</dbReference>
<evidence type="ECO:0000256" key="1">
    <source>
        <dbReference type="ARBA" id="ARBA00022574"/>
    </source>
</evidence>
<dbReference type="GO" id="GO:0043531">
    <property type="term" value="F:ADP binding"/>
    <property type="evidence" value="ECO:0007669"/>
    <property type="project" value="InterPro"/>
</dbReference>
<dbReference type="GO" id="GO:0006508">
    <property type="term" value="P:proteolysis"/>
    <property type="evidence" value="ECO:0007669"/>
    <property type="project" value="UniProtKB-KW"/>
</dbReference>
<dbReference type="Gene3D" id="2.130.10.10">
    <property type="entry name" value="YVTN repeat-like/Quinoprotein amine dehydrogenase"/>
    <property type="match status" value="3"/>
</dbReference>
<dbReference type="InterPro" id="IPR001315">
    <property type="entry name" value="CARD"/>
</dbReference>
<accession>A0AAV4PWV9</accession>
<dbReference type="Pfam" id="PF00619">
    <property type="entry name" value="CARD"/>
    <property type="match status" value="1"/>
</dbReference>
<evidence type="ECO:0000313" key="6">
    <source>
        <dbReference type="EMBL" id="GIY01396.1"/>
    </source>
</evidence>
<dbReference type="InterPro" id="IPR015943">
    <property type="entry name" value="WD40/YVTN_repeat-like_dom_sf"/>
</dbReference>
<dbReference type="PROSITE" id="PS50209">
    <property type="entry name" value="CARD"/>
    <property type="match status" value="1"/>
</dbReference>
<dbReference type="GO" id="GO:0042981">
    <property type="term" value="P:regulation of apoptotic process"/>
    <property type="evidence" value="ECO:0007669"/>
    <property type="project" value="InterPro"/>
</dbReference>
<dbReference type="GO" id="GO:0008233">
    <property type="term" value="F:peptidase activity"/>
    <property type="evidence" value="ECO:0007669"/>
    <property type="project" value="UniProtKB-KW"/>
</dbReference>
<dbReference type="SMART" id="SM00320">
    <property type="entry name" value="WD40"/>
    <property type="match status" value="12"/>
</dbReference>
<dbReference type="GO" id="GO:0005829">
    <property type="term" value="C:cytosol"/>
    <property type="evidence" value="ECO:0007669"/>
    <property type="project" value="UniProtKB-ARBA"/>
</dbReference>
<keyword evidence="2" id="KW-0053">Apoptosis</keyword>
<dbReference type="InterPro" id="IPR002182">
    <property type="entry name" value="NB-ARC"/>
</dbReference>
<dbReference type="Gene3D" id="1.10.533.10">
    <property type="entry name" value="Death Domain, Fas"/>
    <property type="match status" value="1"/>
</dbReference>
<evidence type="ECO:0000313" key="7">
    <source>
        <dbReference type="Proteomes" id="UP001054837"/>
    </source>
</evidence>
<dbReference type="InterPro" id="IPR036322">
    <property type="entry name" value="WD40_repeat_dom_sf"/>
</dbReference>
<keyword evidence="6" id="KW-0378">Hydrolase</keyword>
<dbReference type="Gene3D" id="1.10.10.10">
    <property type="entry name" value="Winged helix-like DNA-binding domain superfamily/Winged helix DNA-binding domain"/>
    <property type="match status" value="1"/>
</dbReference>
<protein>
    <submittedName>
        <fullName evidence="6">Apoptotic protease-activating factor 1</fullName>
    </submittedName>
</protein>